<gene>
    <name evidence="1" type="ORF">KSP39_PZI007428</name>
</gene>
<dbReference type="EMBL" id="JBBWWQ010000005">
    <property type="protein sequence ID" value="KAK8946630.1"/>
    <property type="molecule type" value="Genomic_DNA"/>
</dbReference>
<reference evidence="1 2" key="1">
    <citation type="journal article" date="2022" name="Nat. Plants">
        <title>Genomes of leafy and leafless Platanthera orchids illuminate the evolution of mycoheterotrophy.</title>
        <authorList>
            <person name="Li M.H."/>
            <person name="Liu K.W."/>
            <person name="Li Z."/>
            <person name="Lu H.C."/>
            <person name="Ye Q.L."/>
            <person name="Zhang D."/>
            <person name="Wang J.Y."/>
            <person name="Li Y.F."/>
            <person name="Zhong Z.M."/>
            <person name="Liu X."/>
            <person name="Yu X."/>
            <person name="Liu D.K."/>
            <person name="Tu X.D."/>
            <person name="Liu B."/>
            <person name="Hao Y."/>
            <person name="Liao X.Y."/>
            <person name="Jiang Y.T."/>
            <person name="Sun W.H."/>
            <person name="Chen J."/>
            <person name="Chen Y.Q."/>
            <person name="Ai Y."/>
            <person name="Zhai J.W."/>
            <person name="Wu S.S."/>
            <person name="Zhou Z."/>
            <person name="Hsiao Y.Y."/>
            <person name="Wu W.L."/>
            <person name="Chen Y.Y."/>
            <person name="Lin Y.F."/>
            <person name="Hsu J.L."/>
            <person name="Li C.Y."/>
            <person name="Wang Z.W."/>
            <person name="Zhao X."/>
            <person name="Zhong W.Y."/>
            <person name="Ma X.K."/>
            <person name="Ma L."/>
            <person name="Huang J."/>
            <person name="Chen G.Z."/>
            <person name="Huang M.Z."/>
            <person name="Huang L."/>
            <person name="Peng D.H."/>
            <person name="Luo Y.B."/>
            <person name="Zou S.Q."/>
            <person name="Chen S.P."/>
            <person name="Lan S."/>
            <person name="Tsai W.C."/>
            <person name="Van de Peer Y."/>
            <person name="Liu Z.J."/>
        </authorList>
    </citation>
    <scope>NUCLEOTIDE SEQUENCE [LARGE SCALE GENOMIC DNA]</scope>
    <source>
        <strain evidence="1">Lor287</strain>
    </source>
</reference>
<evidence type="ECO:0000313" key="2">
    <source>
        <dbReference type="Proteomes" id="UP001418222"/>
    </source>
</evidence>
<dbReference type="PANTHER" id="PTHR48258">
    <property type="entry name" value="DUF4218 DOMAIN-CONTAINING PROTEIN-RELATED"/>
    <property type="match status" value="1"/>
</dbReference>
<proteinExistence type="predicted"/>
<dbReference type="PANTHER" id="PTHR48258:SF3">
    <property type="entry name" value="FK506-BINDING PROTEIN 4-LIKE ISOFORM X1"/>
    <property type="match status" value="1"/>
</dbReference>
<organism evidence="1 2">
    <name type="scientific">Platanthera zijinensis</name>
    <dbReference type="NCBI Taxonomy" id="2320716"/>
    <lineage>
        <taxon>Eukaryota</taxon>
        <taxon>Viridiplantae</taxon>
        <taxon>Streptophyta</taxon>
        <taxon>Embryophyta</taxon>
        <taxon>Tracheophyta</taxon>
        <taxon>Spermatophyta</taxon>
        <taxon>Magnoliopsida</taxon>
        <taxon>Liliopsida</taxon>
        <taxon>Asparagales</taxon>
        <taxon>Orchidaceae</taxon>
        <taxon>Orchidoideae</taxon>
        <taxon>Orchideae</taxon>
        <taxon>Orchidinae</taxon>
        <taxon>Platanthera</taxon>
    </lineage>
</organism>
<comment type="caution">
    <text evidence="1">The sequence shown here is derived from an EMBL/GenBank/DDBJ whole genome shotgun (WGS) entry which is preliminary data.</text>
</comment>
<keyword evidence="2" id="KW-1185">Reference proteome</keyword>
<dbReference type="AlphaFoldDB" id="A0AAP0BQY1"/>
<sequence>MIGSAIKREFDSRVQISKSSEVSCRKKVSYARENIIVKGWNGYFVNGYRFHTLKYGEGKSTMNSGVCVNGSYYNDSNEDYYGELLEIL</sequence>
<evidence type="ECO:0000313" key="1">
    <source>
        <dbReference type="EMBL" id="KAK8946630.1"/>
    </source>
</evidence>
<accession>A0AAP0BQY1</accession>
<name>A0AAP0BQY1_9ASPA</name>
<protein>
    <submittedName>
        <fullName evidence="1">Uncharacterized protein</fullName>
    </submittedName>
</protein>
<dbReference type="Proteomes" id="UP001418222">
    <property type="component" value="Unassembled WGS sequence"/>
</dbReference>